<reference evidence="2" key="1">
    <citation type="submission" date="2018-05" db="EMBL/GenBank/DDBJ databases">
        <authorList>
            <person name="Lanie J.A."/>
            <person name="Ng W.-L."/>
            <person name="Kazmierczak K.M."/>
            <person name="Andrzejewski T.M."/>
            <person name="Davidsen T.M."/>
            <person name="Wayne K.J."/>
            <person name="Tettelin H."/>
            <person name="Glass J.I."/>
            <person name="Rusch D."/>
            <person name="Podicherti R."/>
            <person name="Tsui H.-C.T."/>
            <person name="Winkler M.E."/>
        </authorList>
    </citation>
    <scope>NUCLEOTIDE SEQUENCE</scope>
</reference>
<dbReference type="InterPro" id="IPR029044">
    <property type="entry name" value="Nucleotide-diphossugar_trans"/>
</dbReference>
<organism evidence="2">
    <name type="scientific">marine metagenome</name>
    <dbReference type="NCBI Taxonomy" id="408172"/>
    <lineage>
        <taxon>unclassified sequences</taxon>
        <taxon>metagenomes</taxon>
        <taxon>ecological metagenomes</taxon>
    </lineage>
</organism>
<dbReference type="InterPro" id="IPR005835">
    <property type="entry name" value="NTP_transferase_dom"/>
</dbReference>
<dbReference type="AlphaFoldDB" id="A0A382TRW7"/>
<feature type="non-terminal residue" evidence="2">
    <location>
        <position position="152"/>
    </location>
</feature>
<dbReference type="PANTHER" id="PTHR22572">
    <property type="entry name" value="SUGAR-1-PHOSPHATE GUANYL TRANSFERASE"/>
    <property type="match status" value="1"/>
</dbReference>
<evidence type="ECO:0000313" key="2">
    <source>
        <dbReference type="EMBL" id="SVD24829.1"/>
    </source>
</evidence>
<sequence length="152" mass="17345">MNTLLLSAGMGRRLGYLTNNKPKCLIKIGDKALIDIWIAKTLQLNVNQIFINTHYKARQISQHLSMTKKKNIKLLYEKNLLGTAGTVLHHIDLFLNEDLLLVHTDNYTNFNLKALKEAHHLRPPSCDVTMLIFKTDKPTESGIVKVNKEKIL</sequence>
<dbReference type="Gene3D" id="3.90.550.10">
    <property type="entry name" value="Spore Coat Polysaccharide Biosynthesis Protein SpsA, Chain A"/>
    <property type="match status" value="1"/>
</dbReference>
<feature type="domain" description="Nucleotidyl transferase" evidence="1">
    <location>
        <begin position="3"/>
        <end position="149"/>
    </location>
</feature>
<accession>A0A382TRW7</accession>
<dbReference type="SUPFAM" id="SSF53448">
    <property type="entry name" value="Nucleotide-diphospho-sugar transferases"/>
    <property type="match status" value="1"/>
</dbReference>
<dbReference type="EMBL" id="UINC01138712">
    <property type="protein sequence ID" value="SVD24829.1"/>
    <property type="molecule type" value="Genomic_DNA"/>
</dbReference>
<feature type="non-terminal residue" evidence="2">
    <location>
        <position position="1"/>
    </location>
</feature>
<evidence type="ECO:0000259" key="1">
    <source>
        <dbReference type="Pfam" id="PF00483"/>
    </source>
</evidence>
<dbReference type="Pfam" id="PF00483">
    <property type="entry name" value="NTP_transferase"/>
    <property type="match status" value="1"/>
</dbReference>
<name>A0A382TRW7_9ZZZZ</name>
<dbReference type="InterPro" id="IPR050486">
    <property type="entry name" value="Mannose-1P_guanyltransferase"/>
</dbReference>
<protein>
    <recommendedName>
        <fullName evidence="1">Nucleotidyl transferase domain-containing protein</fullName>
    </recommendedName>
</protein>
<proteinExistence type="predicted"/>
<gene>
    <name evidence="2" type="ORF">METZ01_LOCUS377683</name>
</gene>